<dbReference type="EMBL" id="ANJA01002892">
    <property type="protein sequence ID" value="ETO67431.1"/>
    <property type="molecule type" value="Genomic_DNA"/>
</dbReference>
<evidence type="ECO:0000313" key="2">
    <source>
        <dbReference type="EMBL" id="ETO67431.1"/>
    </source>
</evidence>
<dbReference type="AlphaFoldDB" id="A0A080ZLC0"/>
<sequence>MDGRDRGPARPMTYRELLATRVLSVDAYWQELREPSRRSPREIPVPLWPGESLQQYEREFCRWLAAQRLSLVSMREDPVTERNYRLQFAETRVARPGNAQQRQPSGPRYRRSLSRSPPPKRRFTGAQPHPIPRDDRRYVYERNPADSGRLVAPRQATIPRERPQLARGYSEGSRAYDDWQAQRNVERPRQDTRPSPRDRQYGGDAQRWTRSRSKSPEYVTNRAVSPQRGGRPLLQRTSDDQGRSNIDILRKQLLARRVISVDAFRDEMFKLRNGLIREDSLKRPHETMPENGDSEGRLLTLESTPPGRRLRQLLELKERTIKTPQGVGVHLKDQQTKMSVKLQSEVASRVTSAHGQKRNNGLVHTRHQMPRLVALLLNRK</sequence>
<feature type="compositionally biased region" description="Basic and acidic residues" evidence="1">
    <location>
        <begin position="184"/>
        <end position="201"/>
    </location>
</feature>
<evidence type="ECO:0000313" key="3">
    <source>
        <dbReference type="Proteomes" id="UP000028582"/>
    </source>
</evidence>
<reference evidence="2 3" key="1">
    <citation type="submission" date="2013-11" db="EMBL/GenBank/DDBJ databases">
        <title>The Genome Sequence of Phytophthora parasitica P1976.</title>
        <authorList>
            <consortium name="The Broad Institute Genomics Platform"/>
            <person name="Russ C."/>
            <person name="Tyler B."/>
            <person name="Panabieres F."/>
            <person name="Shan W."/>
            <person name="Tripathy S."/>
            <person name="Grunwald N."/>
            <person name="Machado M."/>
            <person name="Johnson C.S."/>
            <person name="Walker B."/>
            <person name="Young S."/>
            <person name="Zeng Q."/>
            <person name="Gargeya S."/>
            <person name="Fitzgerald M."/>
            <person name="Haas B."/>
            <person name="Abouelleil A."/>
            <person name="Allen A.W."/>
            <person name="Alvarado L."/>
            <person name="Arachchi H.M."/>
            <person name="Berlin A.M."/>
            <person name="Chapman S.B."/>
            <person name="Gainer-Dewar J."/>
            <person name="Goldberg J."/>
            <person name="Griggs A."/>
            <person name="Gujja S."/>
            <person name="Hansen M."/>
            <person name="Howarth C."/>
            <person name="Imamovic A."/>
            <person name="Ireland A."/>
            <person name="Larimer J."/>
            <person name="McCowan C."/>
            <person name="Murphy C."/>
            <person name="Pearson M."/>
            <person name="Poon T.W."/>
            <person name="Priest M."/>
            <person name="Roberts A."/>
            <person name="Saif S."/>
            <person name="Shea T."/>
            <person name="Sisk P."/>
            <person name="Sykes S."/>
            <person name="Wortman J."/>
            <person name="Nusbaum C."/>
            <person name="Birren B."/>
        </authorList>
    </citation>
    <scope>NUCLEOTIDE SEQUENCE [LARGE SCALE GENOMIC DNA]</scope>
    <source>
        <strain evidence="2 3">P1976</strain>
    </source>
</reference>
<feature type="compositionally biased region" description="Basic residues" evidence="1">
    <location>
        <begin position="108"/>
        <end position="123"/>
    </location>
</feature>
<organism evidence="2 3">
    <name type="scientific">Phytophthora nicotianae P1976</name>
    <dbReference type="NCBI Taxonomy" id="1317066"/>
    <lineage>
        <taxon>Eukaryota</taxon>
        <taxon>Sar</taxon>
        <taxon>Stramenopiles</taxon>
        <taxon>Oomycota</taxon>
        <taxon>Peronosporomycetes</taxon>
        <taxon>Peronosporales</taxon>
        <taxon>Peronosporaceae</taxon>
        <taxon>Phytophthora</taxon>
    </lineage>
</organism>
<feature type="compositionally biased region" description="Basic and acidic residues" evidence="1">
    <location>
        <begin position="131"/>
        <end position="144"/>
    </location>
</feature>
<gene>
    <name evidence="2" type="ORF">F444_15621</name>
</gene>
<dbReference type="Proteomes" id="UP000028582">
    <property type="component" value="Unassembled WGS sequence"/>
</dbReference>
<dbReference type="OrthoDB" id="127272at2759"/>
<protein>
    <submittedName>
        <fullName evidence="2">Uncharacterized protein</fullName>
    </submittedName>
</protein>
<evidence type="ECO:0000256" key="1">
    <source>
        <dbReference type="SAM" id="MobiDB-lite"/>
    </source>
</evidence>
<comment type="caution">
    <text evidence="2">The sequence shown here is derived from an EMBL/GenBank/DDBJ whole genome shotgun (WGS) entry which is preliminary data.</text>
</comment>
<name>A0A080ZLC0_PHYNI</name>
<feature type="region of interest" description="Disordered" evidence="1">
    <location>
        <begin position="91"/>
        <end position="241"/>
    </location>
</feature>
<proteinExistence type="predicted"/>
<accession>A0A080ZLC0</accession>